<dbReference type="AlphaFoldDB" id="A0A2Z3LEY5"/>
<evidence type="ECO:0000313" key="2">
    <source>
        <dbReference type="Proteomes" id="UP000245872"/>
    </source>
</evidence>
<accession>A0A2Z3LEY5</accession>
<protein>
    <submittedName>
        <fullName evidence="1">Uncharacterized protein</fullName>
    </submittedName>
</protein>
<organism evidence="1 2">
    <name type="scientific">Candidatus Cardinium hertigii</name>
    <dbReference type="NCBI Taxonomy" id="247481"/>
    <lineage>
        <taxon>Bacteria</taxon>
        <taxon>Pseudomonadati</taxon>
        <taxon>Bacteroidota</taxon>
        <taxon>Cytophagia</taxon>
        <taxon>Cytophagales</taxon>
        <taxon>Amoebophilaceae</taxon>
        <taxon>Candidatus Cardinium</taxon>
    </lineage>
</organism>
<proteinExistence type="predicted"/>
<keyword evidence="2" id="KW-1185">Reference proteome</keyword>
<dbReference type="Proteomes" id="UP000245872">
    <property type="component" value="Chromosome"/>
</dbReference>
<evidence type="ECO:0000313" key="1">
    <source>
        <dbReference type="EMBL" id="AWN82246.1"/>
    </source>
</evidence>
<name>A0A2Z3LEY5_9BACT</name>
<dbReference type="KEGG" id="cher:DK880_00949"/>
<gene>
    <name evidence="1" type="ORF">DK880_00949</name>
</gene>
<dbReference type="OrthoDB" id="9805041at2"/>
<sequence length="106" mass="12348">MENFWLEHTDAINFLVLTTRLGSTDRDKQRNLCFVVEEVTSVMRQWGISCTMERCVDSLYAVWNAMQNMEIHLKQIKGSLIITIIVLDEQNKTLLREQVCISTPKD</sequence>
<reference evidence="1 2" key="1">
    <citation type="submission" date="2018-05" db="EMBL/GenBank/DDBJ databases">
        <title>Candidatus Cardinium hertigii Genome Assembly.</title>
        <authorList>
            <person name="Showmaker K.C."/>
            <person name="Walden K.O."/>
            <person name="Fields C.J."/>
            <person name="Lambert K.N."/>
            <person name="Hudson M.E."/>
        </authorList>
    </citation>
    <scope>NUCLEOTIDE SEQUENCE [LARGE SCALE GENOMIC DNA]</scope>
    <source>
        <strain evidence="2">cHgTN10</strain>
    </source>
</reference>
<dbReference type="EMBL" id="CP029619">
    <property type="protein sequence ID" value="AWN82246.1"/>
    <property type="molecule type" value="Genomic_DNA"/>
</dbReference>
<dbReference type="RefSeq" id="WP_109997622.1">
    <property type="nucleotide sequence ID" value="NZ_CP029619.1"/>
</dbReference>